<evidence type="ECO:0000313" key="2">
    <source>
        <dbReference type="Proteomes" id="UP000030787"/>
    </source>
</evidence>
<protein>
    <submittedName>
        <fullName evidence="1">Uncharacterized protein</fullName>
    </submittedName>
</protein>
<reference evidence="1 2" key="1">
    <citation type="journal article" date="2014" name="Appl. Environ. Microbiol.">
        <title>Comparative Genome Analysis of 'Candidatus Methanoplasma termitum' Indicates a New Mode of Energy Metabolism in the Seventh Order of Methanogens.</title>
        <authorList>
            <person name="Lang K."/>
            <person name="Schuldes J."/>
            <person name="Klingl A."/>
            <person name="Poehlein A."/>
            <person name="Daniel R."/>
            <person name="Brune A."/>
        </authorList>
    </citation>
    <scope>NUCLEOTIDE SEQUENCE [LARGE SCALE GENOMIC DNA]</scope>
    <source>
        <strain evidence="2">Mpt1</strain>
    </source>
</reference>
<dbReference type="AlphaFoldDB" id="A0A0A7LC65"/>
<dbReference type="KEGG" id="mear:Mpt1_c07610"/>
<organism evidence="1 2">
    <name type="scientific">Candidatus Methanoplasma termitum</name>
    <dbReference type="NCBI Taxonomy" id="1577791"/>
    <lineage>
        <taxon>Archaea</taxon>
        <taxon>Methanobacteriati</taxon>
        <taxon>Thermoplasmatota</taxon>
        <taxon>Thermoplasmata</taxon>
        <taxon>Methanomassiliicoccales</taxon>
        <taxon>Methanomassiliicoccaceae</taxon>
        <taxon>Candidatus Methanoplasma</taxon>
    </lineage>
</organism>
<sequence length="88" mass="9883">MRFTTMRLCGGEALMAIPADTLDLDMIKAADVLRDMGGNIKDADDMMIVFDWEGMETTIYPQGKIMFFPLKDRSLCIKYAADILGKLI</sequence>
<name>A0A0A7LC65_9ARCH</name>
<dbReference type="GeneID" id="24818430"/>
<dbReference type="STRING" id="1577791.Mpt1_c07610"/>
<dbReference type="EMBL" id="CP010070">
    <property type="protein sequence ID" value="AIZ56644.1"/>
    <property type="molecule type" value="Genomic_DNA"/>
</dbReference>
<proteinExistence type="predicted"/>
<dbReference type="HOGENOM" id="CLU_2461936_0_0_2"/>
<evidence type="ECO:0000313" key="1">
    <source>
        <dbReference type="EMBL" id="AIZ56644.1"/>
    </source>
</evidence>
<dbReference type="Proteomes" id="UP000030787">
    <property type="component" value="Chromosome"/>
</dbReference>
<gene>
    <name evidence="1" type="ORF">Mpt1_c07610</name>
</gene>
<dbReference type="OrthoDB" id="53050at2157"/>
<keyword evidence="2" id="KW-1185">Reference proteome</keyword>
<dbReference type="RefSeq" id="WP_048112319.1">
    <property type="nucleotide sequence ID" value="NZ_CP010070.1"/>
</dbReference>
<accession>A0A0A7LC65</accession>